<reference evidence="2" key="2">
    <citation type="journal article" date="2008" name="Nucleic Acids Res.">
        <title>The rice annotation project database (RAP-DB): 2008 update.</title>
        <authorList>
            <consortium name="The rice annotation project (RAP)"/>
        </authorList>
    </citation>
    <scope>GENOME REANNOTATION</scope>
    <source>
        <strain evidence="2">cv. Nipponbare</strain>
    </source>
</reference>
<protein>
    <submittedName>
        <fullName evidence="1">Os11g0204500 protein</fullName>
    </submittedName>
</protein>
<sequence length="98" mass="11000">SAASLPCPIEKPCSEWSTVSVSQGAKKILKKRRKRRWLGELLIDDDPDELIGSFDANVDDNMHEDFSTMVAPPIHGEYTSLLFGLDQDAMAARKLYFD</sequence>
<feature type="non-terminal residue" evidence="1">
    <location>
        <position position="1"/>
    </location>
</feature>
<organism evidence="1 2">
    <name type="scientific">Oryza sativa subsp. japonica</name>
    <name type="common">Rice</name>
    <dbReference type="NCBI Taxonomy" id="39947"/>
    <lineage>
        <taxon>Eukaryota</taxon>
        <taxon>Viridiplantae</taxon>
        <taxon>Streptophyta</taxon>
        <taxon>Embryophyta</taxon>
        <taxon>Tracheophyta</taxon>
        <taxon>Spermatophyta</taxon>
        <taxon>Magnoliopsida</taxon>
        <taxon>Liliopsida</taxon>
        <taxon>Poales</taxon>
        <taxon>Poaceae</taxon>
        <taxon>BOP clade</taxon>
        <taxon>Oryzoideae</taxon>
        <taxon>Oryzeae</taxon>
        <taxon>Oryzinae</taxon>
        <taxon>Oryza</taxon>
        <taxon>Oryza sativa</taxon>
    </lineage>
</organism>
<dbReference type="Proteomes" id="UP000000763">
    <property type="component" value="Chromosome 11"/>
</dbReference>
<dbReference type="Gramene" id="Os11t0204500-01">
    <property type="protein sequence ID" value="Os11t0204500-01"/>
    <property type="gene ID" value="Os11g0204500"/>
</dbReference>
<gene>
    <name evidence="1" type="ordered locus">Os11g0204500</name>
</gene>
<accession>A0A0P0XZT5</accession>
<dbReference type="KEGG" id="dosa:Os11g0204500"/>
<dbReference type="EMBL" id="AP008217">
    <property type="protein sequence ID" value="BAH95145.1"/>
    <property type="molecule type" value="Genomic_DNA"/>
</dbReference>
<evidence type="ECO:0000313" key="2">
    <source>
        <dbReference type="Proteomes" id="UP000000763"/>
    </source>
</evidence>
<evidence type="ECO:0000313" key="1">
    <source>
        <dbReference type="EMBL" id="BAH95145.1"/>
    </source>
</evidence>
<name>A0A0P0XZT5_ORYSJ</name>
<dbReference type="AlphaFoldDB" id="A0A0P0XZT5"/>
<reference evidence="1 2" key="1">
    <citation type="journal article" date="2005" name="Nature">
        <title>The map-based sequence of the rice genome.</title>
        <authorList>
            <consortium name="International rice genome sequencing project (IRGSP)"/>
            <person name="Matsumoto T."/>
            <person name="Wu J."/>
            <person name="Kanamori H."/>
            <person name="Katayose Y."/>
            <person name="Fujisawa M."/>
            <person name="Namiki N."/>
            <person name="Mizuno H."/>
            <person name="Yamamoto K."/>
            <person name="Antonio B.A."/>
            <person name="Baba T."/>
            <person name="Sakata K."/>
            <person name="Nagamura Y."/>
            <person name="Aoki H."/>
            <person name="Arikawa K."/>
            <person name="Arita K."/>
            <person name="Bito T."/>
            <person name="Chiden Y."/>
            <person name="Fujitsuka N."/>
            <person name="Fukunaka R."/>
            <person name="Hamada M."/>
            <person name="Harada C."/>
            <person name="Hayashi A."/>
            <person name="Hijishita S."/>
            <person name="Honda M."/>
            <person name="Hosokawa S."/>
            <person name="Ichikawa Y."/>
            <person name="Idonuma A."/>
            <person name="Iijima M."/>
            <person name="Ikeda M."/>
            <person name="Ikeno M."/>
            <person name="Ito K."/>
            <person name="Ito S."/>
            <person name="Ito T."/>
            <person name="Ito Y."/>
            <person name="Ito Y."/>
            <person name="Iwabuchi A."/>
            <person name="Kamiya K."/>
            <person name="Karasawa W."/>
            <person name="Kurita K."/>
            <person name="Katagiri S."/>
            <person name="Kikuta A."/>
            <person name="Kobayashi H."/>
            <person name="Kobayashi N."/>
            <person name="Machita K."/>
            <person name="Maehara T."/>
            <person name="Masukawa M."/>
            <person name="Mizubayashi T."/>
            <person name="Mukai Y."/>
            <person name="Nagasaki H."/>
            <person name="Nagata Y."/>
            <person name="Naito S."/>
            <person name="Nakashima M."/>
            <person name="Nakama Y."/>
            <person name="Nakamichi Y."/>
            <person name="Nakamura M."/>
            <person name="Meguro A."/>
            <person name="Negishi M."/>
            <person name="Ohta I."/>
            <person name="Ohta T."/>
            <person name="Okamoto M."/>
            <person name="Ono N."/>
            <person name="Saji S."/>
            <person name="Sakaguchi M."/>
            <person name="Sakai K."/>
            <person name="Shibata M."/>
            <person name="Shimokawa T."/>
            <person name="Song J."/>
            <person name="Takazaki Y."/>
            <person name="Terasawa K."/>
            <person name="Tsugane M."/>
            <person name="Tsuji K."/>
            <person name="Ueda S."/>
            <person name="Waki K."/>
            <person name="Yamagata H."/>
            <person name="Yamamoto M."/>
            <person name="Yamamoto S."/>
            <person name="Yamane H."/>
            <person name="Yoshiki S."/>
            <person name="Yoshihara R."/>
            <person name="Yukawa K."/>
            <person name="Zhong H."/>
            <person name="Yano M."/>
            <person name="Yuan Q."/>
            <person name="Ouyang S."/>
            <person name="Liu J."/>
            <person name="Jones K.M."/>
            <person name="Gansberger K."/>
            <person name="Moffat K."/>
            <person name="Hill J."/>
            <person name="Bera J."/>
            <person name="Fadrosh D."/>
            <person name="Jin S."/>
            <person name="Johri S."/>
            <person name="Kim M."/>
            <person name="Overton L."/>
            <person name="Reardon M."/>
            <person name="Tsitrin T."/>
            <person name="Vuong H."/>
            <person name="Weaver B."/>
            <person name="Ciecko A."/>
            <person name="Tallon L."/>
            <person name="Jackson J."/>
            <person name="Pai G."/>
            <person name="Aken S.V."/>
            <person name="Utterback T."/>
            <person name="Reidmuller S."/>
            <person name="Feldblyum T."/>
            <person name="Hsiao J."/>
            <person name="Zismann V."/>
            <person name="Iobst S."/>
            <person name="de Vazeille A.R."/>
            <person name="Buell C.R."/>
            <person name="Ying K."/>
            <person name="Li Y."/>
            <person name="Lu T."/>
            <person name="Huang Y."/>
            <person name="Zhao Q."/>
            <person name="Feng Q."/>
            <person name="Zhang L."/>
            <person name="Zhu J."/>
            <person name="Weng Q."/>
            <person name="Mu J."/>
            <person name="Lu Y."/>
            <person name="Fan D."/>
            <person name="Liu Y."/>
            <person name="Guan J."/>
            <person name="Zhang Y."/>
            <person name="Yu S."/>
            <person name="Liu X."/>
            <person name="Zhang Y."/>
            <person name="Hong G."/>
            <person name="Han B."/>
            <person name="Choisne N."/>
            <person name="Demange N."/>
            <person name="Orjeda G."/>
            <person name="Samain S."/>
            <person name="Cattolico L."/>
            <person name="Pelletier E."/>
            <person name="Couloux A."/>
            <person name="Segurens B."/>
            <person name="Wincker P."/>
            <person name="D'Hont A."/>
            <person name="Scarpelli C."/>
            <person name="Weissenbach J."/>
            <person name="Salanoubat M."/>
            <person name="Quetier F."/>
            <person name="Yu Y."/>
            <person name="Kim H.R."/>
            <person name="Rambo T."/>
            <person name="Currie J."/>
            <person name="Collura K."/>
            <person name="Luo M."/>
            <person name="Yang T."/>
            <person name="Ammiraju J.S.S."/>
            <person name="Engler F."/>
            <person name="Soderlund C."/>
            <person name="Wing R.A."/>
            <person name="Palmer L.E."/>
            <person name="de la Bastide M."/>
            <person name="Spiegel L."/>
            <person name="Nascimento L."/>
            <person name="Zutavern T."/>
            <person name="O'Shaughnessy A."/>
            <person name="Dike S."/>
            <person name="Dedhia N."/>
            <person name="Preston R."/>
            <person name="Balija V."/>
            <person name="McCombie W.R."/>
            <person name="Chow T."/>
            <person name="Chen H."/>
            <person name="Chung M."/>
            <person name="Chen C."/>
            <person name="Shaw J."/>
            <person name="Wu H."/>
            <person name="Hsiao K."/>
            <person name="Chao Y."/>
            <person name="Chu M."/>
            <person name="Cheng C."/>
            <person name="Hour A."/>
            <person name="Lee P."/>
            <person name="Lin S."/>
            <person name="Lin Y."/>
            <person name="Liou J."/>
            <person name="Liu S."/>
            <person name="Hsing Y."/>
            <person name="Raghuvanshi S."/>
            <person name="Mohanty A."/>
            <person name="Bharti A.K."/>
            <person name="Gaur A."/>
            <person name="Gupta V."/>
            <person name="Kumar D."/>
            <person name="Ravi V."/>
            <person name="Vij S."/>
            <person name="Kapur A."/>
            <person name="Khurana P."/>
            <person name="Khurana P."/>
            <person name="Khurana J.P."/>
            <person name="Tyagi A.K."/>
            <person name="Gaikwad K."/>
            <person name="Singh A."/>
            <person name="Dalal V."/>
            <person name="Srivastava S."/>
            <person name="Dixit A."/>
            <person name="Pal A.K."/>
            <person name="Ghazi I.A."/>
            <person name="Yadav M."/>
            <person name="Pandit A."/>
            <person name="Bhargava A."/>
            <person name="Sureshbabu K."/>
            <person name="Batra K."/>
            <person name="Sharma T.R."/>
            <person name="Mohapatra T."/>
            <person name="Singh N.K."/>
            <person name="Messing J."/>
            <person name="Nelson A.B."/>
            <person name="Fuks G."/>
            <person name="Kavchok S."/>
            <person name="Keizer G."/>
            <person name="Linton E."/>
            <person name="Llaca V."/>
            <person name="Song R."/>
            <person name="Tanyolac B."/>
            <person name="Young S."/>
            <person name="Ho-Il K."/>
            <person name="Hahn J.H."/>
            <person name="Sangsakoo G."/>
            <person name="Vanavichit A."/>
            <person name="de Mattos Luiz.A.T."/>
            <person name="Zimmer P.D."/>
            <person name="Malone G."/>
            <person name="Dellagostin O."/>
            <person name="de Oliveira A.C."/>
            <person name="Bevan M."/>
            <person name="Bancroft I."/>
            <person name="Minx P."/>
            <person name="Cordum H."/>
            <person name="Wilson R."/>
            <person name="Cheng Z."/>
            <person name="Jin W."/>
            <person name="Jiang J."/>
            <person name="Leong S.A."/>
            <person name="Iwama H."/>
            <person name="Gojobori T."/>
            <person name="Itoh T."/>
            <person name="Niimura Y."/>
            <person name="Fujii Y."/>
            <person name="Habara T."/>
            <person name="Sakai H."/>
            <person name="Sato Y."/>
            <person name="Wilson G."/>
            <person name="Kumar K."/>
            <person name="McCouch S."/>
            <person name="Juretic N."/>
            <person name="Hoen D."/>
            <person name="Wright S."/>
            <person name="Bruskiewich R."/>
            <person name="Bureau T."/>
            <person name="Miyao A."/>
            <person name="Hirochika H."/>
            <person name="Nishikawa T."/>
            <person name="Kadowaki K."/>
            <person name="Sugiura M."/>
            <person name="Burr B."/>
            <person name="Sasaki T."/>
        </authorList>
    </citation>
    <scope>NUCLEOTIDE SEQUENCE [LARGE SCALE GENOMIC DNA]</scope>
    <source>
        <strain evidence="2">cv. Nipponbare</strain>
    </source>
</reference>
<proteinExistence type="predicted"/>